<accession>A0ABM7MBF3</accession>
<dbReference type="InterPro" id="IPR029751">
    <property type="entry name" value="Ribosomal_L25_dom"/>
</dbReference>
<comment type="function">
    <text evidence="5">This is one of the proteins that binds to the 5S RNA in the ribosome where it forms part of the central protuberance.</text>
</comment>
<dbReference type="Proteomes" id="UP001054820">
    <property type="component" value="Chromosome"/>
</dbReference>
<evidence type="ECO:0000313" key="10">
    <source>
        <dbReference type="Proteomes" id="UP001054820"/>
    </source>
</evidence>
<dbReference type="Gene3D" id="2.170.120.20">
    <property type="entry name" value="Ribosomal protein L25, beta domain"/>
    <property type="match status" value="1"/>
</dbReference>
<dbReference type="InterPro" id="IPR011035">
    <property type="entry name" value="Ribosomal_bL25/Gln-tRNA_synth"/>
</dbReference>
<evidence type="ECO:0000256" key="6">
    <source>
        <dbReference type="SAM" id="MobiDB-lite"/>
    </source>
</evidence>
<comment type="subunit">
    <text evidence="5">Part of the 50S ribosomal subunit; part of the 5S rRNA/L5/L18/L25 subcomplex. Contacts the 5S rRNA. Binds to the 5S rRNA independently of L5 and L18.</text>
</comment>
<keyword evidence="1 5" id="KW-0699">rRNA-binding</keyword>
<dbReference type="GO" id="GO:0005840">
    <property type="term" value="C:ribosome"/>
    <property type="evidence" value="ECO:0007669"/>
    <property type="project" value="UniProtKB-KW"/>
</dbReference>
<dbReference type="InterPro" id="IPR037121">
    <property type="entry name" value="Ribosomal_bL25_C"/>
</dbReference>
<evidence type="ECO:0000256" key="2">
    <source>
        <dbReference type="ARBA" id="ARBA00022884"/>
    </source>
</evidence>
<gene>
    <name evidence="5 9" type="primary">rplY</name>
    <name evidence="5" type="synonym">ctc</name>
    <name evidence="9" type="ORF">THMIRHAM_04440</name>
</gene>
<dbReference type="EMBL" id="AP024202">
    <property type="protein sequence ID" value="BCN92659.1"/>
    <property type="molecule type" value="Genomic_DNA"/>
</dbReference>
<evidence type="ECO:0000256" key="1">
    <source>
        <dbReference type="ARBA" id="ARBA00022730"/>
    </source>
</evidence>
<feature type="domain" description="Large ribosomal subunit protein bL25 beta" evidence="8">
    <location>
        <begin position="101"/>
        <end position="191"/>
    </location>
</feature>
<dbReference type="CDD" id="cd00495">
    <property type="entry name" value="Ribosomal_L25_TL5_CTC"/>
    <property type="match status" value="1"/>
</dbReference>
<dbReference type="SUPFAM" id="SSF50715">
    <property type="entry name" value="Ribosomal protein L25-like"/>
    <property type="match status" value="1"/>
</dbReference>
<name>A0ABM7MBF3_9GAMM</name>
<dbReference type="PANTHER" id="PTHR33284:SF1">
    <property type="entry name" value="RIBOSOMAL PROTEIN L25_GLN-TRNA SYNTHETASE, ANTI-CODON-BINDING DOMAIN-CONTAINING PROTEIN"/>
    <property type="match status" value="1"/>
</dbReference>
<keyword evidence="4 5" id="KW-0687">Ribonucleoprotein</keyword>
<reference evidence="9" key="1">
    <citation type="journal article" date="2022" name="Arch. Microbiol.">
        <title>Thiomicrorhabdus immobilis sp. nov., a mesophilic sulfur-oxidizing bacterium isolated from sediment of a brackish lake in northern Japan.</title>
        <authorList>
            <person name="Kojima H."/>
            <person name="Mochizuki J."/>
            <person name="Kanda M."/>
            <person name="Watanabe T."/>
            <person name="Fukui M."/>
        </authorList>
    </citation>
    <scope>NUCLEOTIDE SEQUENCE</scope>
    <source>
        <strain evidence="9">Am19</strain>
    </source>
</reference>
<dbReference type="Gene3D" id="2.40.240.10">
    <property type="entry name" value="Ribosomal Protein L25, Chain P"/>
    <property type="match status" value="1"/>
</dbReference>
<dbReference type="Pfam" id="PF01386">
    <property type="entry name" value="Ribosomal_L25p"/>
    <property type="match status" value="1"/>
</dbReference>
<dbReference type="HAMAP" id="MF_01334">
    <property type="entry name" value="Ribosomal_bL25_CTC"/>
    <property type="match status" value="1"/>
</dbReference>
<keyword evidence="3 5" id="KW-0689">Ribosomal protein</keyword>
<dbReference type="InterPro" id="IPR020057">
    <property type="entry name" value="Ribosomal_bL25_b-dom"/>
</dbReference>
<feature type="domain" description="Large ribosomal subunit protein bL25 L25" evidence="7">
    <location>
        <begin position="7"/>
        <end position="93"/>
    </location>
</feature>
<sequence length="195" mass="20627">MSQNWTAEIRTEEGKGASRRLRHAGKVPAIIYGAGKDAVSVSFAGNFIKKAFQDNDNFNTVLTVEVAGGASESCVVKDVQRHPATGEVSHIDFQRAGTENKLTKKIPLNFVGKAIAPGVKAGGLMSFLQSTVEVSCLAKDLPTKLDVDVSSMEAGTSMRLSELTVPAGVIITALSHGNADYDQAVVNIGKPKRKG</sequence>
<organism evidence="9 10">
    <name type="scientific">Thiomicrorhabdus immobilis</name>
    <dbReference type="NCBI Taxonomy" id="2791037"/>
    <lineage>
        <taxon>Bacteria</taxon>
        <taxon>Pseudomonadati</taxon>
        <taxon>Pseudomonadota</taxon>
        <taxon>Gammaproteobacteria</taxon>
        <taxon>Thiotrichales</taxon>
        <taxon>Piscirickettsiaceae</taxon>
        <taxon>Thiomicrorhabdus</taxon>
    </lineage>
</organism>
<dbReference type="PANTHER" id="PTHR33284">
    <property type="entry name" value="RIBOSOMAL PROTEIN L25/GLN-TRNA SYNTHETASE, ANTI-CODON-BINDING DOMAIN-CONTAINING PROTEIN"/>
    <property type="match status" value="1"/>
</dbReference>
<dbReference type="NCBIfam" id="NF004612">
    <property type="entry name" value="PRK05943.1"/>
    <property type="match status" value="1"/>
</dbReference>
<protein>
    <recommendedName>
        <fullName evidence="5">Large ribosomal subunit protein bL25</fullName>
    </recommendedName>
    <alternativeName>
        <fullName evidence="5">General stress protein CTC</fullName>
    </alternativeName>
</protein>
<dbReference type="InterPro" id="IPR001021">
    <property type="entry name" value="Ribosomal_bL25_long"/>
</dbReference>
<dbReference type="RefSeq" id="WP_237262718.1">
    <property type="nucleotide sequence ID" value="NZ_AP024202.1"/>
</dbReference>
<evidence type="ECO:0000256" key="5">
    <source>
        <dbReference type="HAMAP-Rule" id="MF_01334"/>
    </source>
</evidence>
<evidence type="ECO:0000256" key="3">
    <source>
        <dbReference type="ARBA" id="ARBA00022980"/>
    </source>
</evidence>
<dbReference type="InterPro" id="IPR020056">
    <property type="entry name" value="Rbsml_bL25/Gln-tRNA_synth_N"/>
</dbReference>
<evidence type="ECO:0000259" key="8">
    <source>
        <dbReference type="Pfam" id="PF14693"/>
    </source>
</evidence>
<evidence type="ECO:0000259" key="7">
    <source>
        <dbReference type="Pfam" id="PF01386"/>
    </source>
</evidence>
<dbReference type="InterPro" id="IPR020930">
    <property type="entry name" value="Ribosomal_uL5_bac-type"/>
</dbReference>
<evidence type="ECO:0000256" key="4">
    <source>
        <dbReference type="ARBA" id="ARBA00023274"/>
    </source>
</evidence>
<evidence type="ECO:0000313" key="9">
    <source>
        <dbReference type="EMBL" id="BCN92659.1"/>
    </source>
</evidence>
<proteinExistence type="inferred from homology"/>
<dbReference type="NCBIfam" id="TIGR00731">
    <property type="entry name" value="bL25_bact_ctc"/>
    <property type="match status" value="1"/>
</dbReference>
<comment type="similarity">
    <text evidence="5">Belongs to the bacterial ribosomal protein bL25 family. CTC subfamily.</text>
</comment>
<dbReference type="NCBIfam" id="NF004130">
    <property type="entry name" value="PRK05618.1-5"/>
    <property type="match status" value="1"/>
</dbReference>
<keyword evidence="10" id="KW-1185">Reference proteome</keyword>
<feature type="region of interest" description="Disordered" evidence="6">
    <location>
        <begin position="1"/>
        <end position="20"/>
    </location>
</feature>
<keyword evidence="2 5" id="KW-0694">RNA-binding</keyword>
<dbReference type="Pfam" id="PF14693">
    <property type="entry name" value="Ribosomal_TL5_C"/>
    <property type="match status" value="1"/>
</dbReference>